<evidence type="ECO:0000256" key="1">
    <source>
        <dbReference type="ARBA" id="ARBA00023015"/>
    </source>
</evidence>
<reference evidence="5 6" key="1">
    <citation type="submission" date="2017-10" db="EMBL/GenBank/DDBJ databases">
        <title>Novel microbial diversity and functional potential in the marine mammal oral microbiome.</title>
        <authorList>
            <person name="Dudek N.K."/>
            <person name="Sun C.L."/>
            <person name="Burstein D."/>
            <person name="Kantor R.S."/>
            <person name="Aliaga Goltsman D.S."/>
            <person name="Bik E.M."/>
            <person name="Thomas B.C."/>
            <person name="Banfield J.F."/>
            <person name="Relman D.A."/>
        </authorList>
    </citation>
    <scope>NUCLEOTIDE SEQUENCE [LARGE SCALE GENOMIC DNA]</scope>
    <source>
        <strain evidence="5">DOLZORAL124_49_17</strain>
    </source>
</reference>
<evidence type="ECO:0000256" key="2">
    <source>
        <dbReference type="ARBA" id="ARBA00023125"/>
    </source>
</evidence>
<dbReference type="SUPFAM" id="SSF48008">
    <property type="entry name" value="GntR ligand-binding domain-like"/>
    <property type="match status" value="1"/>
</dbReference>
<comment type="caution">
    <text evidence="5">The sequence shown here is derived from an EMBL/GenBank/DDBJ whole genome shotgun (WGS) entry which is preliminary data.</text>
</comment>
<dbReference type="PRINTS" id="PR00035">
    <property type="entry name" value="HTHGNTR"/>
</dbReference>
<feature type="domain" description="HTH gntR-type" evidence="4">
    <location>
        <begin position="26"/>
        <end position="94"/>
    </location>
</feature>
<accession>A0A2G6E196</accession>
<dbReference type="SMART" id="SM00345">
    <property type="entry name" value="HTH_GNTR"/>
    <property type="match status" value="1"/>
</dbReference>
<organism evidence="5 6">
    <name type="scientific">candidate division KSB3 bacterium</name>
    <dbReference type="NCBI Taxonomy" id="2044937"/>
    <lineage>
        <taxon>Bacteria</taxon>
        <taxon>candidate division KSB3</taxon>
    </lineage>
</organism>
<dbReference type="GO" id="GO:0003700">
    <property type="term" value="F:DNA-binding transcription factor activity"/>
    <property type="evidence" value="ECO:0007669"/>
    <property type="project" value="InterPro"/>
</dbReference>
<evidence type="ECO:0000256" key="3">
    <source>
        <dbReference type="ARBA" id="ARBA00023163"/>
    </source>
</evidence>
<dbReference type="InterPro" id="IPR036390">
    <property type="entry name" value="WH_DNA-bd_sf"/>
</dbReference>
<keyword evidence="1" id="KW-0805">Transcription regulation</keyword>
<dbReference type="Proteomes" id="UP000229740">
    <property type="component" value="Unassembled WGS sequence"/>
</dbReference>
<dbReference type="InterPro" id="IPR011711">
    <property type="entry name" value="GntR_C"/>
</dbReference>
<gene>
    <name evidence="5" type="ORF">CSB45_14130</name>
</gene>
<dbReference type="CDD" id="cd07377">
    <property type="entry name" value="WHTH_GntR"/>
    <property type="match status" value="1"/>
</dbReference>
<evidence type="ECO:0000313" key="5">
    <source>
        <dbReference type="EMBL" id="PID55844.1"/>
    </source>
</evidence>
<dbReference type="SMART" id="SM00895">
    <property type="entry name" value="FCD"/>
    <property type="match status" value="1"/>
</dbReference>
<dbReference type="Pfam" id="PF07729">
    <property type="entry name" value="FCD"/>
    <property type="match status" value="1"/>
</dbReference>
<keyword evidence="3" id="KW-0804">Transcription</keyword>
<keyword evidence="2" id="KW-0238">DNA-binding</keyword>
<dbReference type="Gene3D" id="1.20.120.530">
    <property type="entry name" value="GntR ligand-binding domain-like"/>
    <property type="match status" value="1"/>
</dbReference>
<sequence>MNDDSTRLHTKKTMVQAKTDYTIHRQSLSEQVYKYIKRLILSGELKGGQKIPEEKIAQQFGVSRTPIREALRRLDEYGLVYLKPRSYAVAVQLIPEEAEDVAQVRAQLEVLSTRLLVENGTQDDFDALEQLAKECQEALDADDVATAFEKDSQFHIEIARRTGNRHLCELFQKIDAKMQLLRLVLHLPHDKLSQFIAQHKPLLEYMRRQEKDAAETLMAHHILDQLNYFQEHS</sequence>
<evidence type="ECO:0000259" key="4">
    <source>
        <dbReference type="PROSITE" id="PS50949"/>
    </source>
</evidence>
<dbReference type="AlphaFoldDB" id="A0A2G6E196"/>
<dbReference type="PROSITE" id="PS50949">
    <property type="entry name" value="HTH_GNTR"/>
    <property type="match status" value="1"/>
</dbReference>
<dbReference type="PANTHER" id="PTHR43537">
    <property type="entry name" value="TRANSCRIPTIONAL REGULATOR, GNTR FAMILY"/>
    <property type="match status" value="1"/>
</dbReference>
<protein>
    <submittedName>
        <fullName evidence="5">GntR family transcriptional regulator</fullName>
    </submittedName>
</protein>
<dbReference type="Gene3D" id="1.10.10.10">
    <property type="entry name" value="Winged helix-like DNA-binding domain superfamily/Winged helix DNA-binding domain"/>
    <property type="match status" value="1"/>
</dbReference>
<dbReference type="SUPFAM" id="SSF46785">
    <property type="entry name" value="Winged helix' DNA-binding domain"/>
    <property type="match status" value="1"/>
</dbReference>
<name>A0A2G6E196_9BACT</name>
<dbReference type="InterPro" id="IPR036388">
    <property type="entry name" value="WH-like_DNA-bd_sf"/>
</dbReference>
<dbReference type="InterPro" id="IPR000524">
    <property type="entry name" value="Tscrpt_reg_HTH_GntR"/>
</dbReference>
<dbReference type="Pfam" id="PF00392">
    <property type="entry name" value="GntR"/>
    <property type="match status" value="1"/>
</dbReference>
<dbReference type="PANTHER" id="PTHR43537:SF24">
    <property type="entry name" value="GLUCONATE OPERON TRANSCRIPTIONAL REPRESSOR"/>
    <property type="match status" value="1"/>
</dbReference>
<dbReference type="EMBL" id="PDPS01000042">
    <property type="protein sequence ID" value="PID55844.1"/>
    <property type="molecule type" value="Genomic_DNA"/>
</dbReference>
<dbReference type="InterPro" id="IPR008920">
    <property type="entry name" value="TF_FadR/GntR_C"/>
</dbReference>
<proteinExistence type="predicted"/>
<dbReference type="GO" id="GO:0003677">
    <property type="term" value="F:DNA binding"/>
    <property type="evidence" value="ECO:0007669"/>
    <property type="project" value="UniProtKB-KW"/>
</dbReference>
<evidence type="ECO:0000313" key="6">
    <source>
        <dbReference type="Proteomes" id="UP000229740"/>
    </source>
</evidence>